<organism evidence="2 3">
    <name type="scientific">Digitaria exilis</name>
    <dbReference type="NCBI Taxonomy" id="1010633"/>
    <lineage>
        <taxon>Eukaryota</taxon>
        <taxon>Viridiplantae</taxon>
        <taxon>Streptophyta</taxon>
        <taxon>Embryophyta</taxon>
        <taxon>Tracheophyta</taxon>
        <taxon>Spermatophyta</taxon>
        <taxon>Magnoliopsida</taxon>
        <taxon>Liliopsida</taxon>
        <taxon>Poales</taxon>
        <taxon>Poaceae</taxon>
        <taxon>PACMAD clade</taxon>
        <taxon>Panicoideae</taxon>
        <taxon>Panicodae</taxon>
        <taxon>Paniceae</taxon>
        <taxon>Anthephorinae</taxon>
        <taxon>Digitaria</taxon>
    </lineage>
</organism>
<comment type="caution">
    <text evidence="2">The sequence shown here is derived from an EMBL/GenBank/DDBJ whole genome shotgun (WGS) entry which is preliminary data.</text>
</comment>
<protein>
    <submittedName>
        <fullName evidence="2">Uncharacterized protein</fullName>
    </submittedName>
</protein>
<feature type="compositionally biased region" description="Basic residues" evidence="1">
    <location>
        <begin position="66"/>
        <end position="83"/>
    </location>
</feature>
<gene>
    <name evidence="2" type="ORF">HU200_028561</name>
</gene>
<feature type="compositionally biased region" description="Basic residues" evidence="1">
    <location>
        <begin position="47"/>
        <end position="57"/>
    </location>
</feature>
<reference evidence="2" key="1">
    <citation type="submission" date="2020-07" db="EMBL/GenBank/DDBJ databases">
        <title>Genome sequence and genetic diversity analysis of an under-domesticated orphan crop, white fonio (Digitaria exilis).</title>
        <authorList>
            <person name="Bennetzen J.L."/>
            <person name="Chen S."/>
            <person name="Ma X."/>
            <person name="Wang X."/>
            <person name="Yssel A.E.J."/>
            <person name="Chaluvadi S.R."/>
            <person name="Johnson M."/>
            <person name="Gangashetty P."/>
            <person name="Hamidou F."/>
            <person name="Sanogo M.D."/>
            <person name="Zwaenepoel A."/>
            <person name="Wallace J."/>
            <person name="Van De Peer Y."/>
            <person name="Van Deynze A."/>
        </authorList>
    </citation>
    <scope>NUCLEOTIDE SEQUENCE</scope>
    <source>
        <tissue evidence="2">Leaves</tissue>
    </source>
</reference>
<proteinExistence type="predicted"/>
<evidence type="ECO:0000313" key="3">
    <source>
        <dbReference type="Proteomes" id="UP000636709"/>
    </source>
</evidence>
<keyword evidence="3" id="KW-1185">Reference proteome</keyword>
<dbReference type="EMBL" id="JACEFO010001742">
    <property type="protein sequence ID" value="KAF8712789.1"/>
    <property type="molecule type" value="Genomic_DNA"/>
</dbReference>
<dbReference type="Proteomes" id="UP000636709">
    <property type="component" value="Unassembled WGS sequence"/>
</dbReference>
<feature type="region of interest" description="Disordered" evidence="1">
    <location>
        <begin position="47"/>
        <end position="100"/>
    </location>
</feature>
<name>A0A835BVG4_9POAL</name>
<accession>A0A835BVG4</accession>
<evidence type="ECO:0000256" key="1">
    <source>
        <dbReference type="SAM" id="MobiDB-lite"/>
    </source>
</evidence>
<sequence>MARALRRLLLQLPVLHLSPPIPQRRRVPWLLPRLPPLLRLRRRRWVPSRQPVHRRHRSSPEPLQHPIRRQGRQGARVARHRRRPESTGLERRQDDGGEEGCCLPGRLHRRQFRPRALCQGRALFLRDILVDT</sequence>
<dbReference type="AlphaFoldDB" id="A0A835BVG4"/>
<evidence type="ECO:0000313" key="2">
    <source>
        <dbReference type="EMBL" id="KAF8712789.1"/>
    </source>
</evidence>
<feature type="compositionally biased region" description="Basic and acidic residues" evidence="1">
    <location>
        <begin position="84"/>
        <end position="95"/>
    </location>
</feature>